<dbReference type="AlphaFoldDB" id="A0A5D0CQI3"/>
<gene>
    <name evidence="2" type="ORF">FRY98_15760</name>
</gene>
<proteinExistence type="predicted"/>
<keyword evidence="3" id="KW-1185">Reference proteome</keyword>
<dbReference type="PRINTS" id="PR00412">
    <property type="entry name" value="EPOXHYDRLASE"/>
</dbReference>
<sequence length="313" mass="34433">MYELLWLVPAFLLAISVFTWLRVHRAERLFPPEGKFVSVNGVRLHYLERGEKGGQPVVFLHGGVLRANDFDRVLTRAAAKGYRALAFDRPGYGYSERGKKKRITPADQAVLIHQALKALGIGKPVLVGHSWSGLLVLTYAYMYPEDTGGLVILGGGMYKEGYPAEKGDPISAAVTLPVAGKLVMYLLLATVGRVLANRVIASTFAPEPVPAGYREETLALWLRPSQFLANREDVLAFAPAAEQMSGNYARISTPAVLVVGGRDPFSTRDHSYRLYRDLPHARLVELSEAAHMIPHHHPGAVMEAVEQLLSISR</sequence>
<comment type="caution">
    <text evidence="2">The sequence shown here is derived from an EMBL/GenBank/DDBJ whole genome shotgun (WGS) entry which is preliminary data.</text>
</comment>
<dbReference type="PANTHER" id="PTHR43798:SF33">
    <property type="entry name" value="HYDROLASE, PUTATIVE (AFU_ORTHOLOGUE AFUA_2G14860)-RELATED"/>
    <property type="match status" value="1"/>
</dbReference>
<evidence type="ECO:0000313" key="2">
    <source>
        <dbReference type="EMBL" id="TYA12171.1"/>
    </source>
</evidence>
<protein>
    <submittedName>
        <fullName evidence="2">Alpha/beta hydrolase</fullName>
    </submittedName>
</protein>
<feature type="domain" description="AB hydrolase-1" evidence="1">
    <location>
        <begin position="57"/>
        <end position="303"/>
    </location>
</feature>
<dbReference type="InterPro" id="IPR029058">
    <property type="entry name" value="AB_hydrolase_fold"/>
</dbReference>
<dbReference type="SUPFAM" id="SSF53474">
    <property type="entry name" value="alpha/beta-Hydrolases"/>
    <property type="match status" value="1"/>
</dbReference>
<dbReference type="GO" id="GO:0016020">
    <property type="term" value="C:membrane"/>
    <property type="evidence" value="ECO:0007669"/>
    <property type="project" value="TreeGrafter"/>
</dbReference>
<name>A0A5D0CQI3_9BACL</name>
<dbReference type="EMBL" id="VSDO01000003">
    <property type="protein sequence ID" value="TYA12171.1"/>
    <property type="molecule type" value="Genomic_DNA"/>
</dbReference>
<dbReference type="InterPro" id="IPR000073">
    <property type="entry name" value="AB_hydrolase_1"/>
</dbReference>
<dbReference type="OrthoDB" id="6191536at2"/>
<dbReference type="InterPro" id="IPR000639">
    <property type="entry name" value="Epox_hydrolase-like"/>
</dbReference>
<evidence type="ECO:0000313" key="3">
    <source>
        <dbReference type="Proteomes" id="UP000325218"/>
    </source>
</evidence>
<dbReference type="Proteomes" id="UP000325218">
    <property type="component" value="Unassembled WGS sequence"/>
</dbReference>
<dbReference type="RefSeq" id="WP_148453630.1">
    <property type="nucleotide sequence ID" value="NZ_VSDO01000003.1"/>
</dbReference>
<keyword evidence="2" id="KW-0378">Hydrolase</keyword>
<reference evidence="2 3" key="1">
    <citation type="submission" date="2019-08" db="EMBL/GenBank/DDBJ databases">
        <title>Genome sequencing of Paenibacillus faecis DSM 23593(T).</title>
        <authorList>
            <person name="Kook J.-K."/>
            <person name="Park S.-N."/>
            <person name="Lim Y.K."/>
        </authorList>
    </citation>
    <scope>NUCLEOTIDE SEQUENCE [LARGE SCALE GENOMIC DNA]</scope>
    <source>
        <strain evidence="2 3">DSM 23593</strain>
    </source>
</reference>
<dbReference type="PRINTS" id="PR00111">
    <property type="entry name" value="ABHYDROLASE"/>
</dbReference>
<dbReference type="GO" id="GO:0016787">
    <property type="term" value="F:hydrolase activity"/>
    <property type="evidence" value="ECO:0007669"/>
    <property type="project" value="UniProtKB-KW"/>
</dbReference>
<accession>A0A5D0CQI3</accession>
<organism evidence="2 3">
    <name type="scientific">Paenibacillus faecis</name>
    <dbReference type="NCBI Taxonomy" id="862114"/>
    <lineage>
        <taxon>Bacteria</taxon>
        <taxon>Bacillati</taxon>
        <taxon>Bacillota</taxon>
        <taxon>Bacilli</taxon>
        <taxon>Bacillales</taxon>
        <taxon>Paenibacillaceae</taxon>
        <taxon>Paenibacillus</taxon>
    </lineage>
</organism>
<dbReference type="Pfam" id="PF12697">
    <property type="entry name" value="Abhydrolase_6"/>
    <property type="match status" value="1"/>
</dbReference>
<dbReference type="InterPro" id="IPR050266">
    <property type="entry name" value="AB_hydrolase_sf"/>
</dbReference>
<dbReference type="Gene3D" id="3.40.50.1820">
    <property type="entry name" value="alpha/beta hydrolase"/>
    <property type="match status" value="1"/>
</dbReference>
<evidence type="ECO:0000259" key="1">
    <source>
        <dbReference type="Pfam" id="PF12697"/>
    </source>
</evidence>
<dbReference type="PANTHER" id="PTHR43798">
    <property type="entry name" value="MONOACYLGLYCEROL LIPASE"/>
    <property type="match status" value="1"/>
</dbReference>